<dbReference type="GO" id="GO:0005345">
    <property type="term" value="F:purine nucleobase transmembrane transporter activity"/>
    <property type="evidence" value="ECO:0007669"/>
    <property type="project" value="TreeGrafter"/>
</dbReference>
<dbReference type="GO" id="GO:0005886">
    <property type="term" value="C:plasma membrane"/>
    <property type="evidence" value="ECO:0007669"/>
    <property type="project" value="TreeGrafter"/>
</dbReference>
<feature type="transmembrane region" description="Helical" evidence="8">
    <location>
        <begin position="176"/>
        <end position="200"/>
    </location>
</feature>
<feature type="transmembrane region" description="Helical" evidence="8">
    <location>
        <begin position="480"/>
        <end position="502"/>
    </location>
</feature>
<feature type="transmembrane region" description="Helical" evidence="8">
    <location>
        <begin position="137"/>
        <end position="164"/>
    </location>
</feature>
<gene>
    <name evidence="9" type="primary">AZG1</name>
    <name evidence="9" type="ORF">SNAT2548_LOCUS14789</name>
</gene>
<accession>A0A812MXT2</accession>
<dbReference type="OrthoDB" id="435315at2759"/>
<comment type="caution">
    <text evidence="9">The sequence shown here is derived from an EMBL/GenBank/DDBJ whole genome shotgun (WGS) entry which is preliminary data.</text>
</comment>
<dbReference type="Proteomes" id="UP000604046">
    <property type="component" value="Unassembled WGS sequence"/>
</dbReference>
<organism evidence="9 10">
    <name type="scientific">Symbiodinium natans</name>
    <dbReference type="NCBI Taxonomy" id="878477"/>
    <lineage>
        <taxon>Eukaryota</taxon>
        <taxon>Sar</taxon>
        <taxon>Alveolata</taxon>
        <taxon>Dinophyceae</taxon>
        <taxon>Suessiales</taxon>
        <taxon>Symbiodiniaceae</taxon>
        <taxon>Symbiodinium</taxon>
    </lineage>
</organism>
<evidence type="ECO:0000256" key="3">
    <source>
        <dbReference type="ARBA" id="ARBA00022448"/>
    </source>
</evidence>
<dbReference type="PANTHER" id="PTHR43337:SF1">
    <property type="entry name" value="XANTHINE_URACIL PERMEASE C887.17-RELATED"/>
    <property type="match status" value="1"/>
</dbReference>
<evidence type="ECO:0000256" key="8">
    <source>
        <dbReference type="SAM" id="Phobius"/>
    </source>
</evidence>
<protein>
    <submittedName>
        <fullName evidence="9">AZG1 protein</fullName>
    </submittedName>
</protein>
<keyword evidence="5 8" id="KW-1133">Transmembrane helix</keyword>
<feature type="transmembrane region" description="Helical" evidence="8">
    <location>
        <begin position="440"/>
        <end position="460"/>
    </location>
</feature>
<comment type="subcellular location">
    <subcellularLocation>
        <location evidence="1">Endomembrane system</location>
        <topology evidence="1">Multi-pass membrane protein</topology>
    </subcellularLocation>
</comment>
<keyword evidence="10" id="KW-1185">Reference proteome</keyword>
<feature type="transmembrane region" description="Helical" evidence="8">
    <location>
        <begin position="92"/>
        <end position="117"/>
    </location>
</feature>
<comment type="similarity">
    <text evidence="2">Belongs to the nucleobase:cation symporter-2 (NCS2) (TC 2.A.40) family. Azg-like subfamily.</text>
</comment>
<sequence>MAVTMPGCGISHVEAAETQTRGTRTASMLEILGLKGNFSHLNLSDPFNVHKLGSSYATEIRAGLTTFLAMAYILPVNSGMLSLAVPDMKEQLVCATALSAFFGCWFMGLLSNFPFMLAPGMGTNAYFTFSIVLGRGLPWQAAFAAVFVAGCLFTLLSVTGLRTLLIRLFPEGIKEIIGAGVGLFLTFIAFQGSEGMGISVADPATLVKLGSLSSASYDSAKMWMSLLVLIVTATLMAAKVPGAPLVGIVFGTVVCWIEGWAHGVEGSVFGYPFGTGGDRSADDFHIFVPTGHRHCPTARKKNIEQPRFQDLHLLSVSPSPSGFAQAFHPDTSATFWTAVATFCYTDLLDSSGTFFAVAKVAGLTDSHGNLPLARQNMAYLADALAMLVGSVLGVSTVATFAESTAGVADGAKTGLASLVTGTCFLLAIPFSPVVSAVPPLASGPILCLLGAMMCSSVRGVDWDDLEESVPAFVAMITMPFTFSIGYGIIAGLVLWASIQVLLAPLRLYRGESPMVRVHMLWASAFVESKDDKLEKGKDTPSTITPSQSCSEV</sequence>
<evidence type="ECO:0000313" key="9">
    <source>
        <dbReference type="EMBL" id="CAE7278821.1"/>
    </source>
</evidence>
<feature type="compositionally biased region" description="Polar residues" evidence="7">
    <location>
        <begin position="539"/>
        <end position="552"/>
    </location>
</feature>
<keyword evidence="3" id="KW-0813">Transport</keyword>
<proteinExistence type="inferred from homology"/>
<feature type="transmembrane region" description="Helical" evidence="8">
    <location>
        <begin position="379"/>
        <end position="401"/>
    </location>
</feature>
<dbReference type="GO" id="GO:0012505">
    <property type="term" value="C:endomembrane system"/>
    <property type="evidence" value="ECO:0007669"/>
    <property type="project" value="UniProtKB-SubCell"/>
</dbReference>
<evidence type="ECO:0000256" key="2">
    <source>
        <dbReference type="ARBA" id="ARBA00005697"/>
    </source>
</evidence>
<evidence type="ECO:0000256" key="4">
    <source>
        <dbReference type="ARBA" id="ARBA00022692"/>
    </source>
</evidence>
<reference evidence="9" key="1">
    <citation type="submission" date="2021-02" db="EMBL/GenBank/DDBJ databases">
        <authorList>
            <person name="Dougan E. K."/>
            <person name="Rhodes N."/>
            <person name="Thang M."/>
            <person name="Chan C."/>
        </authorList>
    </citation>
    <scope>NUCLEOTIDE SEQUENCE</scope>
</reference>
<evidence type="ECO:0000256" key="1">
    <source>
        <dbReference type="ARBA" id="ARBA00004127"/>
    </source>
</evidence>
<feature type="transmembrane region" description="Helical" evidence="8">
    <location>
        <begin position="413"/>
        <end position="433"/>
    </location>
</feature>
<keyword evidence="6 8" id="KW-0472">Membrane</keyword>
<evidence type="ECO:0000313" key="10">
    <source>
        <dbReference type="Proteomes" id="UP000604046"/>
    </source>
</evidence>
<evidence type="ECO:0000256" key="7">
    <source>
        <dbReference type="SAM" id="MobiDB-lite"/>
    </source>
</evidence>
<feature type="region of interest" description="Disordered" evidence="7">
    <location>
        <begin position="532"/>
        <end position="552"/>
    </location>
</feature>
<dbReference type="Pfam" id="PF00860">
    <property type="entry name" value="Xan_ur_permease"/>
    <property type="match status" value="1"/>
</dbReference>
<dbReference type="InterPro" id="IPR045018">
    <property type="entry name" value="Azg-like"/>
</dbReference>
<feature type="transmembrane region" description="Helical" evidence="8">
    <location>
        <begin position="62"/>
        <end position="85"/>
    </location>
</feature>
<dbReference type="InterPro" id="IPR006043">
    <property type="entry name" value="NCS2"/>
</dbReference>
<dbReference type="PANTHER" id="PTHR43337">
    <property type="entry name" value="XANTHINE/URACIL PERMEASE C887.17-RELATED"/>
    <property type="match status" value="1"/>
</dbReference>
<evidence type="ECO:0000256" key="6">
    <source>
        <dbReference type="ARBA" id="ARBA00023136"/>
    </source>
</evidence>
<name>A0A812MXT2_9DINO</name>
<evidence type="ECO:0000256" key="5">
    <source>
        <dbReference type="ARBA" id="ARBA00022989"/>
    </source>
</evidence>
<keyword evidence="4 8" id="KW-0812">Transmembrane</keyword>
<dbReference type="EMBL" id="CAJNDS010001779">
    <property type="protein sequence ID" value="CAE7278821.1"/>
    <property type="molecule type" value="Genomic_DNA"/>
</dbReference>
<dbReference type="AlphaFoldDB" id="A0A812MXT2"/>